<keyword evidence="2" id="KW-1185">Reference proteome</keyword>
<dbReference type="EMBL" id="JAQHRD010000007">
    <property type="protein sequence ID" value="KAJ6438749.1"/>
    <property type="molecule type" value="Genomic_DNA"/>
</dbReference>
<proteinExistence type="predicted"/>
<gene>
    <name evidence="1" type="ORF">O9K51_08150</name>
</gene>
<evidence type="ECO:0000313" key="1">
    <source>
        <dbReference type="EMBL" id="KAJ6438749.1"/>
    </source>
</evidence>
<protein>
    <submittedName>
        <fullName evidence="1">Acetoacetate decarboxylase beta barrel domain protein</fullName>
    </submittedName>
</protein>
<dbReference type="Proteomes" id="UP001163105">
    <property type="component" value="Unassembled WGS sequence"/>
</dbReference>
<comment type="caution">
    <text evidence="1">The sequence shown here is derived from an EMBL/GenBank/DDBJ whole genome shotgun (WGS) entry which is preliminary data.</text>
</comment>
<sequence length="80" mass="9091">MSSLAQMGSMYALLLQVWIRRLTHQLKSVTRGKLTTIGPRPSGKNAYRFLLNRASVLQHPDVDRIIPKDGELVFWLGADR</sequence>
<evidence type="ECO:0000313" key="2">
    <source>
        <dbReference type="Proteomes" id="UP001163105"/>
    </source>
</evidence>
<name>A0AB34FI67_9HYPO</name>
<dbReference type="Gene3D" id="3.30.9.30">
    <property type="match status" value="1"/>
</dbReference>
<accession>A0AB34FI67</accession>
<dbReference type="AlphaFoldDB" id="A0AB34FI67"/>
<reference evidence="1" key="1">
    <citation type="submission" date="2023-01" db="EMBL/GenBank/DDBJ databases">
        <title>The growth and conidiation of Purpureocillium lavendulum are regulated by nitrogen source and histone H3K14 acetylation.</title>
        <authorList>
            <person name="Tang P."/>
            <person name="Han J."/>
            <person name="Zhang C."/>
            <person name="Tang P."/>
            <person name="Qi F."/>
            <person name="Zhang K."/>
            <person name="Liang L."/>
        </authorList>
    </citation>
    <scope>NUCLEOTIDE SEQUENCE</scope>
    <source>
        <strain evidence="1">YMF1.00683</strain>
    </source>
</reference>
<organism evidence="1 2">
    <name type="scientific">Purpureocillium lavendulum</name>
    <dbReference type="NCBI Taxonomy" id="1247861"/>
    <lineage>
        <taxon>Eukaryota</taxon>
        <taxon>Fungi</taxon>
        <taxon>Dikarya</taxon>
        <taxon>Ascomycota</taxon>
        <taxon>Pezizomycotina</taxon>
        <taxon>Sordariomycetes</taxon>
        <taxon>Hypocreomycetidae</taxon>
        <taxon>Hypocreales</taxon>
        <taxon>Ophiocordycipitaceae</taxon>
        <taxon>Purpureocillium</taxon>
    </lineage>
</organism>